<dbReference type="InterPro" id="IPR050368">
    <property type="entry name" value="ClC-type_chloride_channel"/>
</dbReference>
<dbReference type="Proteomes" id="UP000432089">
    <property type="component" value="Unassembled WGS sequence"/>
</dbReference>
<feature type="transmembrane region" description="Helical" evidence="10">
    <location>
        <begin position="182"/>
        <end position="200"/>
    </location>
</feature>
<evidence type="ECO:0000313" key="12">
    <source>
        <dbReference type="Proteomes" id="UP000432089"/>
    </source>
</evidence>
<evidence type="ECO:0000256" key="7">
    <source>
        <dbReference type="ARBA" id="ARBA00023173"/>
    </source>
</evidence>
<feature type="transmembrane region" description="Helical" evidence="10">
    <location>
        <begin position="323"/>
        <end position="341"/>
    </location>
</feature>
<proteinExistence type="predicted"/>
<dbReference type="PANTHER" id="PTHR43427">
    <property type="entry name" value="CHLORIDE CHANNEL PROTEIN CLC-E"/>
    <property type="match status" value="1"/>
</dbReference>
<feature type="transmembrane region" description="Helical" evidence="10">
    <location>
        <begin position="146"/>
        <end position="170"/>
    </location>
</feature>
<organism evidence="11 12">
    <name type="scientific">Plantimonas leprariae</name>
    <dbReference type="NCBI Taxonomy" id="2615207"/>
    <lineage>
        <taxon>Bacteria</taxon>
        <taxon>Pseudomonadati</taxon>
        <taxon>Pseudomonadota</taxon>
        <taxon>Alphaproteobacteria</taxon>
        <taxon>Hyphomicrobiales</taxon>
        <taxon>Aurantimonadaceae</taxon>
        <taxon>Plantimonas</taxon>
    </lineage>
</organism>
<dbReference type="GO" id="GO:0034707">
    <property type="term" value="C:chloride channel complex"/>
    <property type="evidence" value="ECO:0007669"/>
    <property type="project" value="UniProtKB-KW"/>
</dbReference>
<feature type="transmembrane region" description="Helical" evidence="10">
    <location>
        <begin position="347"/>
        <end position="372"/>
    </location>
</feature>
<accession>A0A7V7PMF1</accession>
<dbReference type="InterPro" id="IPR014743">
    <property type="entry name" value="Cl-channel_core"/>
</dbReference>
<keyword evidence="4 10" id="KW-1133">Transmembrane helix</keyword>
<feature type="transmembrane region" description="Helical" evidence="10">
    <location>
        <begin position="379"/>
        <end position="398"/>
    </location>
</feature>
<sequence length="433" mass="44000">MLSRLVWRQRIVFLLGALAVGLVSIAFAAAADRCQELFAAAVGRFAWLPLVATPTLFLLSALLAHACFPGSQGSGIPQAMAARQLRSRRERRGLLSPRLAAGKIALTLLGLLAGGSVGREGPTVQIGASMMLEAARIGRLREARGLILAGSAAGVAAAFNTPLAGIVFAIEEMSRSFEQRTSGLVLYAVIVAGLVSLGLLGNYSYFGDAAATAASPRDWVLVVACGACGGLAGGLFSRALLDGLRFVRRIAAQHVLARTLVVALGCGLVVALIGMASGGATFGTGYQPARAAVEGAAPPAWFWLAKLAATLATALSGIPGGIFAPSLAVGAGLGSALGGLFSGSPSLAAIVGMAGYFSGVVQAPITAFVIILEMTRGDAAVLPLMVAAVLGYGVSRLVSPHSLYHGLAADFVERARPEPAGGDAPAEAQLFSR</sequence>
<evidence type="ECO:0000256" key="5">
    <source>
        <dbReference type="ARBA" id="ARBA00023065"/>
    </source>
</evidence>
<dbReference type="GO" id="GO:0005254">
    <property type="term" value="F:chloride channel activity"/>
    <property type="evidence" value="ECO:0007669"/>
    <property type="project" value="UniProtKB-KW"/>
</dbReference>
<evidence type="ECO:0000256" key="6">
    <source>
        <dbReference type="ARBA" id="ARBA00023136"/>
    </source>
</evidence>
<gene>
    <name evidence="11" type="ORF">F6X38_16350</name>
</gene>
<dbReference type="EMBL" id="VZDO01000014">
    <property type="protein sequence ID" value="KAB0678001.1"/>
    <property type="molecule type" value="Genomic_DNA"/>
</dbReference>
<name>A0A7V7PMF1_9HYPH</name>
<feature type="transmembrane region" description="Helical" evidence="10">
    <location>
        <begin position="220"/>
        <end position="241"/>
    </location>
</feature>
<comment type="caution">
    <text evidence="11">The sequence shown here is derived from an EMBL/GenBank/DDBJ whole genome shotgun (WGS) entry which is preliminary data.</text>
</comment>
<reference evidence="11 12" key="1">
    <citation type="submission" date="2019-09" db="EMBL/GenBank/DDBJ databases">
        <title>YIM 132180 draft genome.</title>
        <authorList>
            <person name="Zhang K."/>
        </authorList>
    </citation>
    <scope>NUCLEOTIDE SEQUENCE [LARGE SCALE GENOMIC DNA]</scope>
    <source>
        <strain evidence="11 12">YIM 132180</strain>
    </source>
</reference>
<evidence type="ECO:0000256" key="1">
    <source>
        <dbReference type="ARBA" id="ARBA00004141"/>
    </source>
</evidence>
<dbReference type="InterPro" id="IPR001807">
    <property type="entry name" value="ClC"/>
</dbReference>
<dbReference type="SUPFAM" id="SSF81340">
    <property type="entry name" value="Clc chloride channel"/>
    <property type="match status" value="1"/>
</dbReference>
<keyword evidence="3 10" id="KW-0812">Transmembrane</keyword>
<dbReference type="PANTHER" id="PTHR43427:SF6">
    <property type="entry name" value="CHLORIDE CHANNEL PROTEIN CLC-E"/>
    <property type="match status" value="1"/>
</dbReference>
<feature type="transmembrane region" description="Helical" evidence="10">
    <location>
        <begin position="46"/>
        <end position="68"/>
    </location>
</feature>
<keyword evidence="9" id="KW-0407">Ion channel</keyword>
<evidence type="ECO:0000256" key="2">
    <source>
        <dbReference type="ARBA" id="ARBA00022448"/>
    </source>
</evidence>
<evidence type="ECO:0000256" key="10">
    <source>
        <dbReference type="SAM" id="Phobius"/>
    </source>
</evidence>
<protein>
    <submittedName>
        <fullName evidence="11">Chloride channel protein</fullName>
    </submittedName>
</protein>
<comment type="subcellular location">
    <subcellularLocation>
        <location evidence="1">Membrane</location>
        <topology evidence="1">Multi-pass membrane protein</topology>
    </subcellularLocation>
</comment>
<keyword evidence="8" id="KW-0868">Chloride</keyword>
<dbReference type="AlphaFoldDB" id="A0A7V7PMF1"/>
<evidence type="ECO:0000256" key="4">
    <source>
        <dbReference type="ARBA" id="ARBA00022989"/>
    </source>
</evidence>
<keyword evidence="12" id="KW-1185">Reference proteome</keyword>
<dbReference type="CDD" id="cd01034">
    <property type="entry name" value="EriC_like"/>
    <property type="match status" value="1"/>
</dbReference>
<keyword evidence="6 10" id="KW-0472">Membrane</keyword>
<evidence type="ECO:0000256" key="9">
    <source>
        <dbReference type="ARBA" id="ARBA00023303"/>
    </source>
</evidence>
<feature type="transmembrane region" description="Helical" evidence="10">
    <location>
        <begin position="261"/>
        <end position="280"/>
    </location>
</feature>
<keyword evidence="2" id="KW-0813">Transport</keyword>
<keyword evidence="7" id="KW-0869">Chloride channel</keyword>
<evidence type="ECO:0000256" key="8">
    <source>
        <dbReference type="ARBA" id="ARBA00023214"/>
    </source>
</evidence>
<dbReference type="Pfam" id="PF00654">
    <property type="entry name" value="Voltage_CLC"/>
    <property type="match status" value="1"/>
</dbReference>
<dbReference type="PRINTS" id="PR00762">
    <property type="entry name" value="CLCHANNEL"/>
</dbReference>
<dbReference type="Gene3D" id="1.10.3080.10">
    <property type="entry name" value="Clc chloride channel"/>
    <property type="match status" value="1"/>
</dbReference>
<evidence type="ECO:0000313" key="11">
    <source>
        <dbReference type="EMBL" id="KAB0678001.1"/>
    </source>
</evidence>
<keyword evidence="5" id="KW-0406">Ion transport</keyword>
<evidence type="ECO:0000256" key="3">
    <source>
        <dbReference type="ARBA" id="ARBA00022692"/>
    </source>
</evidence>